<name>A0ACC3C0A4_PYRYE</name>
<keyword evidence="2" id="KW-1185">Reference proteome</keyword>
<accession>A0ACC3C0A4</accession>
<protein>
    <submittedName>
        <fullName evidence="1">Uncharacterized protein</fullName>
    </submittedName>
</protein>
<proteinExistence type="predicted"/>
<organism evidence="1 2">
    <name type="scientific">Pyropia yezoensis</name>
    <name type="common">Susabi-nori</name>
    <name type="synonym">Porphyra yezoensis</name>
    <dbReference type="NCBI Taxonomy" id="2788"/>
    <lineage>
        <taxon>Eukaryota</taxon>
        <taxon>Rhodophyta</taxon>
        <taxon>Bangiophyceae</taxon>
        <taxon>Bangiales</taxon>
        <taxon>Bangiaceae</taxon>
        <taxon>Pyropia</taxon>
    </lineage>
</organism>
<dbReference type="Proteomes" id="UP000798662">
    <property type="component" value="Chromosome 2"/>
</dbReference>
<comment type="caution">
    <text evidence="1">The sequence shown here is derived from an EMBL/GenBank/DDBJ whole genome shotgun (WGS) entry which is preliminary data.</text>
</comment>
<dbReference type="EMBL" id="CM020619">
    <property type="protein sequence ID" value="KAK1863232.1"/>
    <property type="molecule type" value="Genomic_DNA"/>
</dbReference>
<evidence type="ECO:0000313" key="1">
    <source>
        <dbReference type="EMBL" id="KAK1863232.1"/>
    </source>
</evidence>
<reference evidence="1" key="1">
    <citation type="submission" date="2019-11" db="EMBL/GenBank/DDBJ databases">
        <title>Nori genome reveals adaptations in red seaweeds to the harsh intertidal environment.</title>
        <authorList>
            <person name="Wang D."/>
            <person name="Mao Y."/>
        </authorList>
    </citation>
    <scope>NUCLEOTIDE SEQUENCE</scope>
    <source>
        <tissue evidence="1">Gametophyte</tissue>
    </source>
</reference>
<sequence length="480" mass="49143">MALAALAAGVAVAAVVNVGTVVGVVEVEVAVAVVVVGVAPTVGHPRLQCRGGEVGWGGAAVAAALGRAPPTRFGPSSTTSARRPSWQPRGAGGGEGGTGRGDTTGAGGGGEGVVRRSGRGRGEATAALSVRAARGERGGHGERGGKYQRCPPGRPPRGRPPRGVRAPHVKAATRPTVGAVRAPISVTPVSPPYGGRACSEKVEGRRGDVADVPAPALARPAAPAGHPRPRPCGGSGGRDPAHPRPHATGRRGPFLHPPRDTPSSLHGDVTLAVLFCPPSPPPQLYTPLQLHFSAPPFHNDKRVQYMVIKTTERCPPPPTHPPCSARPPIAPPLPFRHTHPLPPSRPPAVPPPTRPPAPPHRDPPHSPKSVTSYCPARRGRSSSSLQSAARGRQPSPPPPVRAGHRRHGGGEGACACRRRRRAAAARRRPIGAPPPPAAGAPPHPRRDGAAAPAAGADARLGDRAVRLLGGEERVEALQAL</sequence>
<gene>
    <name evidence="1" type="ORF">I4F81_005791</name>
</gene>
<evidence type="ECO:0000313" key="2">
    <source>
        <dbReference type="Proteomes" id="UP000798662"/>
    </source>
</evidence>